<comment type="caution">
    <text evidence="2">The sequence shown here is derived from an EMBL/GenBank/DDBJ whole genome shotgun (WGS) entry which is preliminary data.</text>
</comment>
<dbReference type="EMBL" id="RBZV01000004">
    <property type="protein sequence ID" value="RKP48420.1"/>
    <property type="molecule type" value="Genomic_DNA"/>
</dbReference>
<feature type="region of interest" description="Disordered" evidence="1">
    <location>
        <begin position="183"/>
        <end position="205"/>
    </location>
</feature>
<proteinExistence type="predicted"/>
<organism evidence="2 3">
    <name type="scientific">Trinickia fusca</name>
    <dbReference type="NCBI Taxonomy" id="2419777"/>
    <lineage>
        <taxon>Bacteria</taxon>
        <taxon>Pseudomonadati</taxon>
        <taxon>Pseudomonadota</taxon>
        <taxon>Betaproteobacteria</taxon>
        <taxon>Burkholderiales</taxon>
        <taxon>Burkholderiaceae</taxon>
        <taxon>Trinickia</taxon>
    </lineage>
</organism>
<protein>
    <submittedName>
        <fullName evidence="2">Uncharacterized protein</fullName>
    </submittedName>
</protein>
<dbReference type="Proteomes" id="UP000280434">
    <property type="component" value="Unassembled WGS sequence"/>
</dbReference>
<name>A0A494XCR9_9BURK</name>
<keyword evidence="3" id="KW-1185">Reference proteome</keyword>
<sequence>MSAQINLGLAQWVALGDPVRRTAAGEYTAANERSVAEHDLVWRQTMEQAELEGWFKPAEPAAREMPTAPAQLPMRMAQQSAYTSAAGTSMPAAGGWPANRTSASPFADAAQRYALASVPGVRTATGAAVPSSAMRESVAPSVSQPSSEEPMSIASARMPMPSLVALRESLAHIADIELTQVPDASDRTSSAEHLASTLPPSIGSDAEDPPAVRLHAEWSADGVRVWLGADRGEPVPLAALVNGLHSWLAGQRTRLLSVVCNGRLVWPAPAADAAHRREAASFDSSIQPDTDTKDAP</sequence>
<dbReference type="OrthoDB" id="8914100at2"/>
<evidence type="ECO:0000313" key="3">
    <source>
        <dbReference type="Proteomes" id="UP000280434"/>
    </source>
</evidence>
<dbReference type="RefSeq" id="WP_121278269.1">
    <property type="nucleotide sequence ID" value="NZ_RBZV01000004.1"/>
</dbReference>
<evidence type="ECO:0000256" key="1">
    <source>
        <dbReference type="SAM" id="MobiDB-lite"/>
    </source>
</evidence>
<feature type="region of interest" description="Disordered" evidence="1">
    <location>
        <begin position="277"/>
        <end position="296"/>
    </location>
</feature>
<gene>
    <name evidence="2" type="ORF">D7S89_14030</name>
</gene>
<accession>A0A494XCR9</accession>
<dbReference type="AlphaFoldDB" id="A0A494XCR9"/>
<evidence type="ECO:0000313" key="2">
    <source>
        <dbReference type="EMBL" id="RKP48420.1"/>
    </source>
</evidence>
<reference evidence="2 3" key="1">
    <citation type="submission" date="2018-10" db="EMBL/GenBank/DDBJ databases">
        <title>Paraburkholderia sp. 7MK8-2, isolated from soil.</title>
        <authorList>
            <person name="Gao Z.-H."/>
            <person name="Qiu L.-H."/>
        </authorList>
    </citation>
    <scope>NUCLEOTIDE SEQUENCE [LARGE SCALE GENOMIC DNA]</scope>
    <source>
        <strain evidence="2 3">7MK8-2</strain>
    </source>
</reference>